<dbReference type="Pfam" id="PF00196">
    <property type="entry name" value="GerE"/>
    <property type="match status" value="1"/>
</dbReference>
<dbReference type="RefSeq" id="WP_310371647.1">
    <property type="nucleotide sequence ID" value="NZ_JAVDXT010000001.1"/>
</dbReference>
<feature type="domain" description="HTH luxR-type" evidence="4">
    <location>
        <begin position="332"/>
        <end position="397"/>
    </location>
</feature>
<dbReference type="CDD" id="cd06170">
    <property type="entry name" value="LuxR_C_like"/>
    <property type="match status" value="1"/>
</dbReference>
<dbReference type="Proteomes" id="UP001180487">
    <property type="component" value="Unassembled WGS sequence"/>
</dbReference>
<evidence type="ECO:0000256" key="3">
    <source>
        <dbReference type="ARBA" id="ARBA00023163"/>
    </source>
</evidence>
<evidence type="ECO:0000313" key="5">
    <source>
        <dbReference type="EMBL" id="MDR7376602.1"/>
    </source>
</evidence>
<organism evidence="5 6">
    <name type="scientific">Rhodoferax ferrireducens</name>
    <dbReference type="NCBI Taxonomy" id="192843"/>
    <lineage>
        <taxon>Bacteria</taxon>
        <taxon>Pseudomonadati</taxon>
        <taxon>Pseudomonadota</taxon>
        <taxon>Betaproteobacteria</taxon>
        <taxon>Burkholderiales</taxon>
        <taxon>Comamonadaceae</taxon>
        <taxon>Rhodoferax</taxon>
    </lineage>
</organism>
<comment type="caution">
    <text evidence="5">The sequence shown here is derived from an EMBL/GenBank/DDBJ whole genome shotgun (WGS) entry which is preliminary data.</text>
</comment>
<dbReference type="PRINTS" id="PR00038">
    <property type="entry name" value="HTHLUXR"/>
</dbReference>
<reference evidence="5 6" key="1">
    <citation type="submission" date="2023-07" db="EMBL/GenBank/DDBJ databases">
        <title>Sorghum-associated microbial communities from plants grown in Nebraska, USA.</title>
        <authorList>
            <person name="Schachtman D."/>
        </authorList>
    </citation>
    <scope>NUCLEOTIDE SEQUENCE [LARGE SCALE GENOMIC DNA]</scope>
    <source>
        <strain evidence="5 6">BE313</strain>
    </source>
</reference>
<dbReference type="SUPFAM" id="SSF46894">
    <property type="entry name" value="C-terminal effector domain of the bipartite response regulators"/>
    <property type="match status" value="1"/>
</dbReference>
<dbReference type="GO" id="GO:0003677">
    <property type="term" value="F:DNA binding"/>
    <property type="evidence" value="ECO:0007669"/>
    <property type="project" value="UniProtKB-KW"/>
</dbReference>
<accession>A0ABU2C5K0</accession>
<keyword evidence="6" id="KW-1185">Reference proteome</keyword>
<dbReference type="InterPro" id="IPR036388">
    <property type="entry name" value="WH-like_DNA-bd_sf"/>
</dbReference>
<evidence type="ECO:0000256" key="2">
    <source>
        <dbReference type="ARBA" id="ARBA00023125"/>
    </source>
</evidence>
<dbReference type="SMART" id="SM00421">
    <property type="entry name" value="HTH_LUXR"/>
    <property type="match status" value="1"/>
</dbReference>
<sequence>MQNASSHAYTSYPTDPLGNMPGAISHLPDISAPVLSELIGEIYDCALDPQRWPATCRKIADLCAGIGGGICVHDLQHQQNDQLFVFGYQPEFLQRLGSQYAQSPMAASDVVSNIGDVSALSMERHHLRGSRFFHEVLEPFGLLDMIWFPALRTGGRMASLHASRSVDSPHFQERDVGLFKLLSPHVNRALTISDALDIRTLRSEILEKTLDGLAAGVFLTTHDGRVVYMNQAAEQQVANGKSIRMVHQRVVPTNAAARTELSRAIEQASRDAADADVGPKSVAIPNGVSGGYVATLLPIASGLRHGMLAPFAASVAIFTQDPVLVPPMPGEAFARLHGLTGGELRVLMALSQGIAGTEVADMLGISEPTVRTHLQHIFSKTGTSRQADLLRMLHHSTPPIRTQPAAPRIPANASALKTAAIV</sequence>
<dbReference type="Gene3D" id="1.10.10.10">
    <property type="entry name" value="Winged helix-like DNA-binding domain superfamily/Winged helix DNA-binding domain"/>
    <property type="match status" value="1"/>
</dbReference>
<evidence type="ECO:0000313" key="6">
    <source>
        <dbReference type="Proteomes" id="UP001180487"/>
    </source>
</evidence>
<keyword evidence="3" id="KW-0804">Transcription</keyword>
<dbReference type="InterPro" id="IPR016032">
    <property type="entry name" value="Sig_transdc_resp-reg_C-effctor"/>
</dbReference>
<dbReference type="PANTHER" id="PTHR44688:SF16">
    <property type="entry name" value="DNA-BINDING TRANSCRIPTIONAL ACTIVATOR DEVR_DOSR"/>
    <property type="match status" value="1"/>
</dbReference>
<gene>
    <name evidence="5" type="ORF">J2X19_001260</name>
</gene>
<dbReference type="PANTHER" id="PTHR44688">
    <property type="entry name" value="DNA-BINDING TRANSCRIPTIONAL ACTIVATOR DEVR_DOSR"/>
    <property type="match status" value="1"/>
</dbReference>
<dbReference type="PROSITE" id="PS50043">
    <property type="entry name" value="HTH_LUXR_2"/>
    <property type="match status" value="1"/>
</dbReference>
<keyword evidence="2 5" id="KW-0238">DNA-binding</keyword>
<dbReference type="InterPro" id="IPR000792">
    <property type="entry name" value="Tscrpt_reg_LuxR_C"/>
</dbReference>
<dbReference type="EMBL" id="JAVDXT010000001">
    <property type="protein sequence ID" value="MDR7376602.1"/>
    <property type="molecule type" value="Genomic_DNA"/>
</dbReference>
<name>A0ABU2C5K0_9BURK</name>
<proteinExistence type="predicted"/>
<evidence type="ECO:0000256" key="1">
    <source>
        <dbReference type="ARBA" id="ARBA00023015"/>
    </source>
</evidence>
<keyword evidence="1" id="KW-0805">Transcription regulation</keyword>
<protein>
    <submittedName>
        <fullName evidence="5">DNA-binding CsgD family transcriptional regulator/PAS domain-containing protein</fullName>
    </submittedName>
</protein>
<evidence type="ECO:0000259" key="4">
    <source>
        <dbReference type="PROSITE" id="PS50043"/>
    </source>
</evidence>